<dbReference type="Proteomes" id="UP000194577">
    <property type="component" value="Unassembled WGS sequence"/>
</dbReference>
<sequence length="257" mass="26368">MTGVPGAGSPQVADTTLTGAQMEEIASLPTGVLDAVDAPILDAQPDAAASTPTRRSLRHRHVAEESGQPADEPAAEPAAEDEGPKTPTRRPIVRIPSAAQGVRTVDTDTGQLSAVQPVIQPDAALQVPQEVAGEEDDEDAEIFGGIDNPQWHSLTDADAAGSGTVDRAEEPSEGEAESAPVAAPAPKTEAKAESAGTEAAEASTQTEGGSRAGHTLLIILLAVVLALVVLAVVWFLLHNGIIGALSQTLDAWTRLLI</sequence>
<proteinExistence type="predicted"/>
<keyword evidence="2" id="KW-0812">Transmembrane</keyword>
<feature type="region of interest" description="Disordered" evidence="1">
    <location>
        <begin position="147"/>
        <end position="207"/>
    </location>
</feature>
<evidence type="ECO:0000256" key="1">
    <source>
        <dbReference type="SAM" id="MobiDB-lite"/>
    </source>
</evidence>
<feature type="transmembrane region" description="Helical" evidence="2">
    <location>
        <begin position="216"/>
        <end position="237"/>
    </location>
</feature>
<feature type="compositionally biased region" description="Low complexity" evidence="1">
    <location>
        <begin position="177"/>
        <end position="207"/>
    </location>
</feature>
<comment type="caution">
    <text evidence="3">The sequence shown here is derived from an EMBL/GenBank/DDBJ whole genome shotgun (WGS) entry which is preliminary data.</text>
</comment>
<accession>A0ABX4M8Q0</accession>
<keyword evidence="2" id="KW-1133">Transmembrane helix</keyword>
<protein>
    <submittedName>
        <fullName evidence="3">Uncharacterized protein</fullName>
    </submittedName>
</protein>
<evidence type="ECO:0000313" key="3">
    <source>
        <dbReference type="EMBL" id="PHP51815.1"/>
    </source>
</evidence>
<keyword evidence="4" id="KW-1185">Reference proteome</keyword>
<evidence type="ECO:0000256" key="2">
    <source>
        <dbReference type="SAM" id="Phobius"/>
    </source>
</evidence>
<dbReference type="EMBL" id="MTPX02000077">
    <property type="protein sequence ID" value="PHP51815.1"/>
    <property type="molecule type" value="Genomic_DNA"/>
</dbReference>
<organism evidence="3 4">
    <name type="scientific">Actinomyces ruminis</name>
    <dbReference type="NCBI Taxonomy" id="1937003"/>
    <lineage>
        <taxon>Bacteria</taxon>
        <taxon>Bacillati</taxon>
        <taxon>Actinomycetota</taxon>
        <taxon>Actinomycetes</taxon>
        <taxon>Actinomycetales</taxon>
        <taxon>Actinomycetaceae</taxon>
        <taxon>Actinomyces</taxon>
    </lineage>
</organism>
<keyword evidence="2" id="KW-0472">Membrane</keyword>
<feature type="region of interest" description="Disordered" evidence="1">
    <location>
        <begin position="43"/>
        <end position="91"/>
    </location>
</feature>
<feature type="region of interest" description="Disordered" evidence="1">
    <location>
        <begin position="1"/>
        <end position="20"/>
    </location>
</feature>
<reference evidence="3 4" key="1">
    <citation type="submission" date="2017-10" db="EMBL/GenBank/DDBJ databases">
        <title>Draft genome sequence of cellulolytic Actinomyces sp CtC72 isolated from cattle rumen fluid.</title>
        <authorList>
            <person name="Joshi A.J."/>
            <person name="Vasudevan G."/>
            <person name="Lanjekar V.B."/>
            <person name="Hivarkar S."/>
            <person name="Engineer A."/>
            <person name="Pore S.D."/>
            <person name="Dhakephalkar P.K."/>
            <person name="Dagar S."/>
        </authorList>
    </citation>
    <scope>NUCLEOTIDE SEQUENCE [LARGE SCALE GENOMIC DNA]</scope>
    <source>
        <strain evidence="4">CtC72</strain>
    </source>
</reference>
<evidence type="ECO:0000313" key="4">
    <source>
        <dbReference type="Proteomes" id="UP000194577"/>
    </source>
</evidence>
<name>A0ABX4M8Q0_9ACTO</name>
<gene>
    <name evidence="3" type="ORF">BW737_014170</name>
</gene>